<gene>
    <name evidence="7" type="ORF">CHRIB12_LOCUS4949</name>
</gene>
<evidence type="ECO:0000256" key="4">
    <source>
        <dbReference type="ARBA" id="ARBA00022833"/>
    </source>
</evidence>
<dbReference type="VEuPathDB" id="FungiDB:RhiirFUN_018136"/>
<dbReference type="PANTHER" id="PTHR46481">
    <property type="entry name" value="ZINC FINGER BED DOMAIN-CONTAINING PROTEIN 4"/>
    <property type="match status" value="1"/>
</dbReference>
<dbReference type="AlphaFoldDB" id="A0A916E1M0"/>
<protein>
    <recommendedName>
        <fullName evidence="9">Zinc finger bed domain-containing protein 1-like</fullName>
    </recommendedName>
</protein>
<evidence type="ECO:0000256" key="3">
    <source>
        <dbReference type="ARBA" id="ARBA00022771"/>
    </source>
</evidence>
<organism evidence="7 8">
    <name type="scientific">Rhizophagus irregularis</name>
    <dbReference type="NCBI Taxonomy" id="588596"/>
    <lineage>
        <taxon>Eukaryota</taxon>
        <taxon>Fungi</taxon>
        <taxon>Fungi incertae sedis</taxon>
        <taxon>Mucoromycota</taxon>
        <taxon>Glomeromycotina</taxon>
        <taxon>Glomeromycetes</taxon>
        <taxon>Glomerales</taxon>
        <taxon>Glomeraceae</taxon>
        <taxon>Rhizophagus</taxon>
    </lineage>
</organism>
<dbReference type="VEuPathDB" id="FungiDB:RhiirFUN_015870"/>
<keyword evidence="5" id="KW-0539">Nucleus</keyword>
<evidence type="ECO:0008006" key="9">
    <source>
        <dbReference type="Google" id="ProtNLM"/>
    </source>
</evidence>
<evidence type="ECO:0000256" key="6">
    <source>
        <dbReference type="SAM" id="MobiDB-lite"/>
    </source>
</evidence>
<comment type="caution">
    <text evidence="7">The sequence shown here is derived from an EMBL/GenBank/DDBJ whole genome shotgun (WGS) entry which is preliminary data.</text>
</comment>
<name>A0A916E1M0_9GLOM</name>
<comment type="subcellular location">
    <subcellularLocation>
        <location evidence="1">Nucleus</location>
    </subcellularLocation>
</comment>
<keyword evidence="3" id="KW-0863">Zinc-finger</keyword>
<reference evidence="7" key="1">
    <citation type="submission" date="2020-05" db="EMBL/GenBank/DDBJ databases">
        <authorList>
            <person name="Rincon C."/>
            <person name="Sanders R I."/>
            <person name="Robbins C."/>
            <person name="Chaturvedi A."/>
        </authorList>
    </citation>
    <scope>NUCLEOTIDE SEQUENCE</scope>
    <source>
        <strain evidence="7">CHB12</strain>
    </source>
</reference>
<dbReference type="PANTHER" id="PTHR46481:SF10">
    <property type="entry name" value="ZINC FINGER BED DOMAIN-CONTAINING PROTEIN 39"/>
    <property type="match status" value="1"/>
</dbReference>
<evidence type="ECO:0000256" key="5">
    <source>
        <dbReference type="ARBA" id="ARBA00023242"/>
    </source>
</evidence>
<feature type="compositionally biased region" description="Low complexity" evidence="6">
    <location>
        <begin position="550"/>
        <end position="565"/>
    </location>
</feature>
<dbReference type="EMBL" id="CAGKOT010000007">
    <property type="protein sequence ID" value="CAB5350321.1"/>
    <property type="molecule type" value="Genomic_DNA"/>
</dbReference>
<evidence type="ECO:0000313" key="8">
    <source>
        <dbReference type="Proteomes" id="UP000684084"/>
    </source>
</evidence>
<dbReference type="GO" id="GO:0008270">
    <property type="term" value="F:zinc ion binding"/>
    <property type="evidence" value="ECO:0007669"/>
    <property type="project" value="UniProtKB-KW"/>
</dbReference>
<sequence>MDSTDLFDNQNIREVRRGRKESHVWDHYFKEPLGSGHYTARCHYCNQNWSRGKPEILKSHLALYCKDVPLYIKTEYMEMLAVGTTSTMNRKQKTDSDSSAELTADRKDKIDQALIRFFICCGIPFSTVGHPYFIDFVQSLCFAYGPPKRTTLSTTFLNHETAIILNKIKEELKYEKNLTLAVDGWCDPLGRSIYAFIIITPSANLQKDIIQTLTEGGGLKTSVKTRWSTAWTCCDSIIRLENNLKNVLETQTEIFINAIAIKNLLRNRQFFQDVEQLHTILAPAKKAIQAVEANSSNMASIFLQLIQMAVEIKKISNYFDPNFKKNCINIFNKRWAQFDTDTYLVAFFLHPRYRDKKFQDSTFRQMALTAMKIWSKFGSDKRSCKILLSQLRSYGDNEPPYDMEYTDEYDMPELWWSTCRQPNNYIQKLALKLFAITPHQAACERAFSVLNWMIGKRRTRLDIDRLQSMAQMHSYYITNAKSELKFSSSDLSENELETALQEITTAMINNDDIFIDDDDIVLDDESIDLNDDDANTNDLIMENIMNLDSFNEQNDDNSNSNISDQQPDESINYEDSNIDFEAIFDEESETD</sequence>
<dbReference type="InterPro" id="IPR052035">
    <property type="entry name" value="ZnF_BED_domain_contain"/>
</dbReference>
<proteinExistence type="predicted"/>
<keyword evidence="4" id="KW-0862">Zinc</keyword>
<feature type="region of interest" description="Disordered" evidence="6">
    <location>
        <begin position="550"/>
        <end position="577"/>
    </location>
</feature>
<dbReference type="Proteomes" id="UP000684084">
    <property type="component" value="Unassembled WGS sequence"/>
</dbReference>
<evidence type="ECO:0000256" key="1">
    <source>
        <dbReference type="ARBA" id="ARBA00004123"/>
    </source>
</evidence>
<dbReference type="GO" id="GO:0005634">
    <property type="term" value="C:nucleus"/>
    <property type="evidence" value="ECO:0007669"/>
    <property type="project" value="UniProtKB-SubCell"/>
</dbReference>
<accession>A0A916E1M0</accession>
<evidence type="ECO:0000256" key="2">
    <source>
        <dbReference type="ARBA" id="ARBA00022723"/>
    </source>
</evidence>
<dbReference type="OrthoDB" id="2415357at2759"/>
<evidence type="ECO:0000313" key="7">
    <source>
        <dbReference type="EMBL" id="CAB5350321.1"/>
    </source>
</evidence>
<keyword evidence="2" id="KW-0479">Metal-binding</keyword>